<accession>A0ABQ6BBQ2</accession>
<dbReference type="Gene3D" id="3.40.50.2300">
    <property type="match status" value="1"/>
</dbReference>
<evidence type="ECO:0008006" key="9">
    <source>
        <dbReference type="Google" id="ProtNLM"/>
    </source>
</evidence>
<dbReference type="PROSITE" id="PS50110">
    <property type="entry name" value="RESPONSE_REGULATORY"/>
    <property type="match status" value="1"/>
</dbReference>
<protein>
    <recommendedName>
        <fullName evidence="9">DNA-binding response regulator</fullName>
    </recommendedName>
</protein>
<evidence type="ECO:0000313" key="7">
    <source>
        <dbReference type="EMBL" id="GLR90844.1"/>
    </source>
</evidence>
<proteinExistence type="predicted"/>
<dbReference type="SUPFAM" id="SSF52172">
    <property type="entry name" value="CheY-like"/>
    <property type="match status" value="1"/>
</dbReference>
<sequence>MGVKIPIIFITGHGDIPMSVKAMKAGAVDFLTKPFRDQEMLDAVTGALQRDRERRIEEQSDSDIRARFESLTPREREIMALVTAGLMNKQVGGRIGISEMTVKIHRGHVMRKMGTKSLADLVLIAEKLGIRGQDRRED</sequence>
<gene>
    <name evidence="7" type="ORF">GCM10007857_75600</name>
</gene>
<dbReference type="PANTHER" id="PTHR44688:SF16">
    <property type="entry name" value="DNA-BINDING TRANSCRIPTIONAL ACTIVATOR DEVR_DOSR"/>
    <property type="match status" value="1"/>
</dbReference>
<keyword evidence="3" id="KW-0804">Transcription</keyword>
<dbReference type="Proteomes" id="UP001156905">
    <property type="component" value="Unassembled WGS sequence"/>
</dbReference>
<feature type="domain" description="HTH luxR-type" evidence="5">
    <location>
        <begin position="64"/>
        <end position="129"/>
    </location>
</feature>
<keyword evidence="1" id="KW-0805">Transcription regulation</keyword>
<dbReference type="Pfam" id="PF00196">
    <property type="entry name" value="GerE"/>
    <property type="match status" value="1"/>
</dbReference>
<dbReference type="CDD" id="cd06170">
    <property type="entry name" value="LuxR_C_like"/>
    <property type="match status" value="1"/>
</dbReference>
<evidence type="ECO:0000256" key="3">
    <source>
        <dbReference type="ARBA" id="ARBA00023163"/>
    </source>
</evidence>
<evidence type="ECO:0000256" key="1">
    <source>
        <dbReference type="ARBA" id="ARBA00023015"/>
    </source>
</evidence>
<dbReference type="Pfam" id="PF00072">
    <property type="entry name" value="Response_reg"/>
    <property type="match status" value="1"/>
</dbReference>
<keyword evidence="8" id="KW-1185">Reference proteome</keyword>
<feature type="domain" description="Response regulatory" evidence="6">
    <location>
        <begin position="1"/>
        <end position="48"/>
    </location>
</feature>
<evidence type="ECO:0000256" key="2">
    <source>
        <dbReference type="ARBA" id="ARBA00023125"/>
    </source>
</evidence>
<dbReference type="PRINTS" id="PR00038">
    <property type="entry name" value="HTHLUXR"/>
</dbReference>
<dbReference type="InterPro" id="IPR036388">
    <property type="entry name" value="WH-like_DNA-bd_sf"/>
</dbReference>
<organism evidence="7 8">
    <name type="scientific">Bradyrhizobium iriomotense</name>
    <dbReference type="NCBI Taxonomy" id="441950"/>
    <lineage>
        <taxon>Bacteria</taxon>
        <taxon>Pseudomonadati</taxon>
        <taxon>Pseudomonadota</taxon>
        <taxon>Alphaproteobacteria</taxon>
        <taxon>Hyphomicrobiales</taxon>
        <taxon>Nitrobacteraceae</taxon>
        <taxon>Bradyrhizobium</taxon>
    </lineage>
</organism>
<dbReference type="InterPro" id="IPR001789">
    <property type="entry name" value="Sig_transdc_resp-reg_receiver"/>
</dbReference>
<evidence type="ECO:0000259" key="5">
    <source>
        <dbReference type="PROSITE" id="PS50043"/>
    </source>
</evidence>
<evidence type="ECO:0000259" key="6">
    <source>
        <dbReference type="PROSITE" id="PS50110"/>
    </source>
</evidence>
<dbReference type="InterPro" id="IPR000792">
    <property type="entry name" value="Tscrpt_reg_LuxR_C"/>
</dbReference>
<comment type="caution">
    <text evidence="7">The sequence shown here is derived from an EMBL/GenBank/DDBJ whole genome shotgun (WGS) entry which is preliminary data.</text>
</comment>
<keyword evidence="2" id="KW-0238">DNA-binding</keyword>
<dbReference type="PANTHER" id="PTHR44688">
    <property type="entry name" value="DNA-BINDING TRANSCRIPTIONAL ACTIVATOR DEVR_DOSR"/>
    <property type="match status" value="1"/>
</dbReference>
<dbReference type="InterPro" id="IPR016032">
    <property type="entry name" value="Sig_transdc_resp-reg_C-effctor"/>
</dbReference>
<dbReference type="SUPFAM" id="SSF46894">
    <property type="entry name" value="C-terminal effector domain of the bipartite response regulators"/>
    <property type="match status" value="1"/>
</dbReference>
<dbReference type="PROSITE" id="PS50043">
    <property type="entry name" value="HTH_LUXR_2"/>
    <property type="match status" value="1"/>
</dbReference>
<dbReference type="SMART" id="SM00421">
    <property type="entry name" value="HTH_LUXR"/>
    <property type="match status" value="1"/>
</dbReference>
<reference evidence="8" key="1">
    <citation type="journal article" date="2019" name="Int. J. Syst. Evol. Microbiol.">
        <title>The Global Catalogue of Microorganisms (GCM) 10K type strain sequencing project: providing services to taxonomists for standard genome sequencing and annotation.</title>
        <authorList>
            <consortium name="The Broad Institute Genomics Platform"/>
            <consortium name="The Broad Institute Genome Sequencing Center for Infectious Disease"/>
            <person name="Wu L."/>
            <person name="Ma J."/>
        </authorList>
    </citation>
    <scope>NUCLEOTIDE SEQUENCE [LARGE SCALE GENOMIC DNA]</scope>
    <source>
        <strain evidence="8">NBRC 102520</strain>
    </source>
</reference>
<dbReference type="PROSITE" id="PS00622">
    <property type="entry name" value="HTH_LUXR_1"/>
    <property type="match status" value="1"/>
</dbReference>
<name>A0ABQ6BBQ2_9BRAD</name>
<dbReference type="EMBL" id="BSOW01000038">
    <property type="protein sequence ID" value="GLR90844.1"/>
    <property type="molecule type" value="Genomic_DNA"/>
</dbReference>
<evidence type="ECO:0000313" key="8">
    <source>
        <dbReference type="Proteomes" id="UP001156905"/>
    </source>
</evidence>
<comment type="caution">
    <text evidence="4">Lacks conserved residue(s) required for the propagation of feature annotation.</text>
</comment>
<dbReference type="Gene3D" id="1.10.10.10">
    <property type="entry name" value="Winged helix-like DNA-binding domain superfamily/Winged helix DNA-binding domain"/>
    <property type="match status" value="1"/>
</dbReference>
<evidence type="ECO:0000256" key="4">
    <source>
        <dbReference type="PROSITE-ProRule" id="PRU00169"/>
    </source>
</evidence>
<dbReference type="InterPro" id="IPR011006">
    <property type="entry name" value="CheY-like_superfamily"/>
</dbReference>